<proteinExistence type="predicted"/>
<dbReference type="GO" id="GO:0016301">
    <property type="term" value="F:kinase activity"/>
    <property type="evidence" value="ECO:0007669"/>
    <property type="project" value="UniProtKB-KW"/>
</dbReference>
<feature type="domain" description="Maltokinase N-terminal cap" evidence="5">
    <location>
        <begin position="23"/>
        <end position="104"/>
    </location>
</feature>
<keyword evidence="7" id="KW-1185">Reference proteome</keyword>
<reference evidence="6 7" key="1">
    <citation type="submission" date="2017-10" db="EMBL/GenBank/DDBJ databases">
        <title>Sequencing the genomes of 1000 actinobacteria strains.</title>
        <authorList>
            <person name="Klenk H.-P."/>
        </authorList>
    </citation>
    <scope>NUCLEOTIDE SEQUENCE [LARGE SCALE GENOMIC DNA]</scope>
    <source>
        <strain evidence="6 7">DSM 15597</strain>
    </source>
</reference>
<gene>
    <name evidence="6" type="ORF">ATK74_1508</name>
</gene>
<evidence type="ECO:0000313" key="6">
    <source>
        <dbReference type="EMBL" id="PFG16953.1"/>
    </source>
</evidence>
<evidence type="ECO:0000256" key="3">
    <source>
        <dbReference type="ARBA" id="ARBA00022777"/>
    </source>
</evidence>
<dbReference type="AlphaFoldDB" id="A0A2A9CRB7"/>
<organism evidence="6 7">
    <name type="scientific">Propionicimonas paludicola</name>
    <dbReference type="NCBI Taxonomy" id="185243"/>
    <lineage>
        <taxon>Bacteria</taxon>
        <taxon>Bacillati</taxon>
        <taxon>Actinomycetota</taxon>
        <taxon>Actinomycetes</taxon>
        <taxon>Propionibacteriales</taxon>
        <taxon>Nocardioidaceae</taxon>
        <taxon>Propionicimonas</taxon>
    </lineage>
</organism>
<dbReference type="Pfam" id="PF18085">
    <property type="entry name" value="Mak_N_cap"/>
    <property type="match status" value="1"/>
</dbReference>
<name>A0A2A9CRB7_9ACTN</name>
<evidence type="ECO:0000256" key="2">
    <source>
        <dbReference type="ARBA" id="ARBA00022741"/>
    </source>
</evidence>
<keyword evidence="2" id="KW-0547">Nucleotide-binding</keyword>
<dbReference type="InterPro" id="IPR040999">
    <property type="entry name" value="Mak_N_cap"/>
</dbReference>
<sequence length="189" mass="20221">MSGTAEIHDATLTPSKLELLAGWLPQQSWFTGPADDLERVASYRFVDPDGEVGIETILVRSAGVTYQVPLTYRGEPLADAEDSLIGTMEHSALGTRYTYDAVGDPVYVVELLRVIHEGDNEAELSRGEKSMTVLGSGIVPVSNAATESVRVVRVLDGAHVPGNRTPLGTLTGSWTDGDATVEQVLAVLR</sequence>
<comment type="caution">
    <text evidence="6">The sequence shown here is derived from an EMBL/GenBank/DDBJ whole genome shotgun (WGS) entry which is preliminary data.</text>
</comment>
<keyword evidence="3" id="KW-0418">Kinase</keyword>
<evidence type="ECO:0000259" key="5">
    <source>
        <dbReference type="Pfam" id="PF18085"/>
    </source>
</evidence>
<dbReference type="NCBIfam" id="NF047744">
    <property type="entry name" value="CG0192_rel"/>
    <property type="match status" value="1"/>
</dbReference>
<dbReference type="Proteomes" id="UP000226079">
    <property type="component" value="Unassembled WGS sequence"/>
</dbReference>
<keyword evidence="1" id="KW-0808">Transferase</keyword>
<evidence type="ECO:0000256" key="1">
    <source>
        <dbReference type="ARBA" id="ARBA00022679"/>
    </source>
</evidence>
<protein>
    <recommendedName>
        <fullName evidence="5">Maltokinase N-terminal cap domain-containing protein</fullName>
    </recommendedName>
</protein>
<evidence type="ECO:0000313" key="7">
    <source>
        <dbReference type="Proteomes" id="UP000226079"/>
    </source>
</evidence>
<dbReference type="OrthoDB" id="3787729at2"/>
<dbReference type="GO" id="GO:0005524">
    <property type="term" value="F:ATP binding"/>
    <property type="evidence" value="ECO:0007669"/>
    <property type="project" value="UniProtKB-KW"/>
</dbReference>
<evidence type="ECO:0000256" key="4">
    <source>
        <dbReference type="ARBA" id="ARBA00022840"/>
    </source>
</evidence>
<dbReference type="RefSeq" id="WP_098460439.1">
    <property type="nucleotide sequence ID" value="NZ_PDJC01000001.1"/>
</dbReference>
<accession>A0A2A9CRB7</accession>
<keyword evidence="4" id="KW-0067">ATP-binding</keyword>
<dbReference type="EMBL" id="PDJC01000001">
    <property type="protein sequence ID" value="PFG16953.1"/>
    <property type="molecule type" value="Genomic_DNA"/>
</dbReference>